<dbReference type="Proteomes" id="UP000499080">
    <property type="component" value="Unassembled WGS sequence"/>
</dbReference>
<name>A0A4Y2K3P0_ARAVE</name>
<gene>
    <name evidence="1" type="ORF">AVEN_242917_1</name>
</gene>
<accession>A0A4Y2K3P0</accession>
<dbReference type="AlphaFoldDB" id="A0A4Y2K3P0"/>
<evidence type="ECO:0000313" key="2">
    <source>
        <dbReference type="Proteomes" id="UP000499080"/>
    </source>
</evidence>
<organism evidence="1 2">
    <name type="scientific">Araneus ventricosus</name>
    <name type="common">Orbweaver spider</name>
    <name type="synonym">Epeira ventricosa</name>
    <dbReference type="NCBI Taxonomy" id="182803"/>
    <lineage>
        <taxon>Eukaryota</taxon>
        <taxon>Metazoa</taxon>
        <taxon>Ecdysozoa</taxon>
        <taxon>Arthropoda</taxon>
        <taxon>Chelicerata</taxon>
        <taxon>Arachnida</taxon>
        <taxon>Araneae</taxon>
        <taxon>Araneomorphae</taxon>
        <taxon>Entelegynae</taxon>
        <taxon>Araneoidea</taxon>
        <taxon>Araneidae</taxon>
        <taxon>Araneus</taxon>
    </lineage>
</organism>
<comment type="caution">
    <text evidence="1">The sequence shown here is derived from an EMBL/GenBank/DDBJ whole genome shotgun (WGS) entry which is preliminary data.</text>
</comment>
<evidence type="ECO:0008006" key="3">
    <source>
        <dbReference type="Google" id="ProtNLM"/>
    </source>
</evidence>
<dbReference type="OrthoDB" id="10035396at2759"/>
<reference evidence="1 2" key="1">
    <citation type="journal article" date="2019" name="Sci. Rep.">
        <title>Orb-weaving spider Araneus ventricosus genome elucidates the spidroin gene catalogue.</title>
        <authorList>
            <person name="Kono N."/>
            <person name="Nakamura H."/>
            <person name="Ohtoshi R."/>
            <person name="Moran D.A.P."/>
            <person name="Shinohara A."/>
            <person name="Yoshida Y."/>
            <person name="Fujiwara M."/>
            <person name="Mori M."/>
            <person name="Tomita M."/>
            <person name="Arakawa K."/>
        </authorList>
    </citation>
    <scope>NUCLEOTIDE SEQUENCE [LARGE SCALE GENOMIC DNA]</scope>
</reference>
<dbReference type="EMBL" id="BGPR01192929">
    <property type="protein sequence ID" value="GBM96469.1"/>
    <property type="molecule type" value="Genomic_DNA"/>
</dbReference>
<protein>
    <recommendedName>
        <fullName evidence="3">Pre-C2HC domain-containing protein</fullName>
    </recommendedName>
</protein>
<sequence>MEIDFQMVSLRKAARRPSPAKHLSPVIVTNRYEKLDDTPAPREIRGFPGTTNKLLYGYINIQAASDDNKLQIVQLLTEKKEEFILLEATKDRPIKVVLKGLQAETDRADIVEDVRNKGFSINRISPMRYYKLQKPLDMFLIEVKKEGNFQNI</sequence>
<keyword evidence="2" id="KW-1185">Reference proteome</keyword>
<proteinExistence type="predicted"/>
<evidence type="ECO:0000313" key="1">
    <source>
        <dbReference type="EMBL" id="GBM96469.1"/>
    </source>
</evidence>